<gene>
    <name evidence="2" type="ORF">AKG60_00225</name>
</gene>
<evidence type="ECO:0000313" key="3">
    <source>
        <dbReference type="Proteomes" id="UP000191946"/>
    </source>
</evidence>
<dbReference type="Proteomes" id="UP000191946">
    <property type="component" value="Unassembled WGS sequence"/>
</dbReference>
<dbReference type="EMBL" id="LHQV01000002">
    <property type="protein sequence ID" value="OQK04503.1"/>
    <property type="molecule type" value="Genomic_DNA"/>
</dbReference>
<keyword evidence="3" id="KW-1185">Reference proteome</keyword>
<keyword evidence="1" id="KW-0732">Signal</keyword>
<evidence type="ECO:0008006" key="4">
    <source>
        <dbReference type="Google" id="ProtNLM"/>
    </source>
</evidence>
<accession>A0AAX0MJG9</accession>
<feature type="chain" id="PRO_5044027246" description="Outer membrane protein beta-barrel domain-containing protein" evidence="1">
    <location>
        <begin position="19"/>
        <end position="184"/>
    </location>
</feature>
<protein>
    <recommendedName>
        <fullName evidence="4">Outer membrane protein beta-barrel domain-containing protein</fullName>
    </recommendedName>
</protein>
<reference evidence="2 3" key="1">
    <citation type="submission" date="2015-08" db="EMBL/GenBank/DDBJ databases">
        <title>Draft Genome Sequences of Vibrio parahaemolyticus Strains.</title>
        <authorList>
            <person name="Gonzalez-Escalona N."/>
            <person name="DePaola A."/>
        </authorList>
    </citation>
    <scope>NUCLEOTIDE SEQUENCE [LARGE SCALE GENOMIC DNA]</scope>
    <source>
        <strain evidence="2 3">CFSAN001621</strain>
    </source>
</reference>
<comment type="caution">
    <text evidence="2">The sequence shown here is derived from an EMBL/GenBank/DDBJ whole genome shotgun (WGS) entry which is preliminary data.</text>
</comment>
<feature type="signal peptide" evidence="1">
    <location>
        <begin position="1"/>
        <end position="18"/>
    </location>
</feature>
<name>A0AAX0MJG9_VIBPH</name>
<evidence type="ECO:0000313" key="2">
    <source>
        <dbReference type="EMBL" id="OQK04503.1"/>
    </source>
</evidence>
<organism evidence="2 3">
    <name type="scientific">Vibrio parahaemolyticus</name>
    <dbReference type="NCBI Taxonomy" id="670"/>
    <lineage>
        <taxon>Bacteria</taxon>
        <taxon>Pseudomonadati</taxon>
        <taxon>Pseudomonadota</taxon>
        <taxon>Gammaproteobacteria</taxon>
        <taxon>Vibrionales</taxon>
        <taxon>Vibrionaceae</taxon>
        <taxon>Vibrio</taxon>
    </lineage>
</organism>
<dbReference type="AlphaFoldDB" id="A0AAX0MJG9"/>
<sequence length="184" mass="20637">MKKVLFALLIPFFANANAAVPTGDGAVLSMRYSETTKDNDTQPIFGASLVTLGGKGNFGFALSVDFQHFDVNGEMTDAGREKEEYTFNNVMVGTTYGVTSEFYVIPKIGFTYNEYKNHFADKSCIGNIICKDVMNSERQDEYKPSYGIDFMLLHNSIAYGLGINDYDYFGNRETRMNLSIGYKF</sequence>
<dbReference type="RefSeq" id="WP_005495322.1">
    <property type="nucleotide sequence ID" value="NZ_CP023248.2"/>
</dbReference>
<evidence type="ECO:0000256" key="1">
    <source>
        <dbReference type="SAM" id="SignalP"/>
    </source>
</evidence>
<proteinExistence type="predicted"/>